<dbReference type="Gene3D" id="3.30.870.10">
    <property type="entry name" value="Endonuclease Chain A"/>
    <property type="match status" value="1"/>
</dbReference>
<dbReference type="Proteomes" id="UP000001739">
    <property type="component" value="Plasmid pBPHYT01"/>
</dbReference>
<protein>
    <submittedName>
        <fullName evidence="1">Phosphatidylserine/phosphatidylglycerophosphate/ cardiolipin synthase-like protein</fullName>
    </submittedName>
</protein>
<sequence length="52" mass="6205">MRNVLTTQYNYTRSAKERNSENAAVFWNNPEIATAYEGHFQSRLSYCQWYHG</sequence>
<dbReference type="KEGG" id="bpy:Bphyt_7368"/>
<keyword evidence="1" id="KW-0614">Plasmid</keyword>
<reference evidence="1 2" key="1">
    <citation type="journal article" date="2011" name="J. Bacteriol.">
        <title>Complete genome sequence of the plant growth-promoting endophyte Burkholderia phytofirmans strain PsJN.</title>
        <authorList>
            <person name="Weilharter A."/>
            <person name="Mitter B."/>
            <person name="Shin M.V."/>
            <person name="Chain P.S."/>
            <person name="Nowak J."/>
            <person name="Sessitsch A."/>
        </authorList>
    </citation>
    <scope>NUCLEOTIDE SEQUENCE [LARGE SCALE GENOMIC DNA]</scope>
    <source>
        <strain evidence="2">DSM 17436 / LMG 22146 / PsJN</strain>
        <plasmid evidence="1 2">pBPHYT01</plasmid>
    </source>
</reference>
<evidence type="ECO:0000313" key="2">
    <source>
        <dbReference type="Proteomes" id="UP000001739"/>
    </source>
</evidence>
<proteinExistence type="predicted"/>
<dbReference type="HOGENOM" id="CLU_3077675_0_0_4"/>
<dbReference type="AlphaFoldDB" id="B2THA7"/>
<accession>B2THA7</accession>
<gene>
    <name evidence="1" type="ordered locus">Bphyt_7368</name>
</gene>
<evidence type="ECO:0000313" key="1">
    <source>
        <dbReference type="EMBL" id="ACD21653.1"/>
    </source>
</evidence>
<dbReference type="EMBL" id="CP001054">
    <property type="protein sequence ID" value="ACD21653.1"/>
    <property type="molecule type" value="Genomic_DNA"/>
</dbReference>
<geneLocation type="plasmid" evidence="1 2">
    <name>pBPHYT01</name>
</geneLocation>
<name>B2THA7_PARPJ</name>
<organism evidence="1 2">
    <name type="scientific">Paraburkholderia phytofirmans (strain DSM 17436 / LMG 22146 / PsJN)</name>
    <name type="common">Burkholderia phytofirmans</name>
    <dbReference type="NCBI Taxonomy" id="398527"/>
    <lineage>
        <taxon>Bacteria</taxon>
        <taxon>Pseudomonadati</taxon>
        <taxon>Pseudomonadota</taxon>
        <taxon>Betaproteobacteria</taxon>
        <taxon>Burkholderiales</taxon>
        <taxon>Burkholderiaceae</taxon>
        <taxon>Paraburkholderia</taxon>
    </lineage>
</organism>